<keyword evidence="3" id="KW-1185">Reference proteome</keyword>
<dbReference type="Proteomes" id="UP000236732">
    <property type="component" value="Unassembled WGS sequence"/>
</dbReference>
<dbReference type="EMBL" id="FNVT01000001">
    <property type="protein sequence ID" value="SEF58930.1"/>
    <property type="molecule type" value="Genomic_DNA"/>
</dbReference>
<dbReference type="RefSeq" id="WP_103953749.1">
    <property type="nucleotide sequence ID" value="NZ_FNVT01000001.1"/>
</dbReference>
<dbReference type="OrthoDB" id="3826074at2"/>
<evidence type="ECO:0000313" key="3">
    <source>
        <dbReference type="Proteomes" id="UP000236732"/>
    </source>
</evidence>
<evidence type="ECO:0000256" key="1">
    <source>
        <dbReference type="SAM" id="Phobius"/>
    </source>
</evidence>
<keyword evidence="1" id="KW-0812">Transmembrane</keyword>
<gene>
    <name evidence="2" type="ORF">SAMN05444920_101143</name>
</gene>
<evidence type="ECO:0000313" key="2">
    <source>
        <dbReference type="EMBL" id="SEF58930.1"/>
    </source>
</evidence>
<feature type="transmembrane region" description="Helical" evidence="1">
    <location>
        <begin position="53"/>
        <end position="74"/>
    </location>
</feature>
<organism evidence="2 3">
    <name type="scientific">Nonomuraea solani</name>
    <dbReference type="NCBI Taxonomy" id="1144553"/>
    <lineage>
        <taxon>Bacteria</taxon>
        <taxon>Bacillati</taxon>
        <taxon>Actinomycetota</taxon>
        <taxon>Actinomycetes</taxon>
        <taxon>Streptosporangiales</taxon>
        <taxon>Streptosporangiaceae</taxon>
        <taxon>Nonomuraea</taxon>
    </lineage>
</organism>
<reference evidence="2 3" key="1">
    <citation type="submission" date="2016-10" db="EMBL/GenBank/DDBJ databases">
        <authorList>
            <person name="de Groot N.N."/>
        </authorList>
    </citation>
    <scope>NUCLEOTIDE SEQUENCE [LARGE SCALE GENOMIC DNA]</scope>
    <source>
        <strain evidence="2 3">CGMCC 4.7037</strain>
    </source>
</reference>
<keyword evidence="1" id="KW-0472">Membrane</keyword>
<keyword evidence="1" id="KW-1133">Transmembrane helix</keyword>
<protein>
    <submittedName>
        <fullName evidence="2">Uncharacterized protein</fullName>
    </submittedName>
</protein>
<proteinExistence type="predicted"/>
<name>A0A1H5T815_9ACTN</name>
<dbReference type="AlphaFoldDB" id="A0A1H5T815"/>
<accession>A0A1H5T815</accession>
<sequence length="301" mass="32138">MNRLNDLARVRDEDLAGRASGAGARALLASITAEEPTIVGHRTRRPIWGSRRFLASAVAVAGLAAVAVIVPAALGPATSYASSAIDIQLRGDHYVAVIKDPLAEYAEYTKGFKAVGLDVRLEPVPASPTAVGEVTGMSGSFAGVDHPNQDRTIGSDTEPAGCDLGKPGCAMTIMVSRDYDAHAVIRLGRVAQPGEKYQNARPATSRGEMLEGFRADEKTVGEVLTEARKRGLKAVYEVITPEPDNNGWRVEPDKQSAEVGDDWIVWEAESEQAGVLRLLVTKERLPKNPIYAGPKPAGFID</sequence>